<accession>A0A3L9ZXT4</accession>
<feature type="transmembrane region" description="Helical" evidence="6">
    <location>
        <begin position="197"/>
        <end position="214"/>
    </location>
</feature>
<keyword evidence="9" id="KW-1185">Reference proteome</keyword>
<comment type="caution">
    <text evidence="8">The sequence shown here is derived from an EMBL/GenBank/DDBJ whole genome shotgun (WGS) entry which is preliminary data.</text>
</comment>
<proteinExistence type="predicted"/>
<dbReference type="Proteomes" id="UP000267246">
    <property type="component" value="Unassembled WGS sequence"/>
</dbReference>
<evidence type="ECO:0000313" key="8">
    <source>
        <dbReference type="EMBL" id="RMA77523.1"/>
    </source>
</evidence>
<dbReference type="InterPro" id="IPR052159">
    <property type="entry name" value="Competence_DNA_uptake"/>
</dbReference>
<sequence length="368" mass="43180">MVGPIDGVFPIFKNSKKDLIIMINGYKVLIKVMLEEEKYYLKIAGNISIINFPNYYQTSQQIFLEILDAKIEHFAPYETPIENFIYRYDNNAGHYISLLVFNKQNFNNKLIYKKLINLNIVHLFAISGFHFGLLFFAGNKIIKKVKFARNVSEPIILLILFLYLIVLNFPISASRAFLLLVLWWINEKFFNKKFTKITLLVFIVIFFIMINPWTIFSFSFIYSVTLTFIILIVYDLTRKFKSEFLRILLVLLSAYISSFFISLAINKTFSVLGFFYQLIFTPIISFSYIFSILFIWSKYLTYVYFLILDKFITICSNANIKVAVPEKLYLLPIIINTLFFISINIKKIGEVNKTTLPNYSKAFQTLPQ</sequence>
<protein>
    <submittedName>
        <fullName evidence="8">Competence protein ComEC</fullName>
    </submittedName>
</protein>
<comment type="subcellular location">
    <subcellularLocation>
        <location evidence="1">Cell membrane</location>
        <topology evidence="1">Multi-pass membrane protein</topology>
    </subcellularLocation>
</comment>
<feature type="transmembrane region" description="Helical" evidence="6">
    <location>
        <begin position="156"/>
        <end position="185"/>
    </location>
</feature>
<feature type="transmembrane region" description="Helical" evidence="6">
    <location>
        <begin position="271"/>
        <end position="295"/>
    </location>
</feature>
<keyword evidence="4 6" id="KW-1133">Transmembrane helix</keyword>
<dbReference type="PANTHER" id="PTHR30619">
    <property type="entry name" value="DNA INTERNALIZATION/COMPETENCE PROTEIN COMEC/REC2"/>
    <property type="match status" value="1"/>
</dbReference>
<evidence type="ECO:0000313" key="9">
    <source>
        <dbReference type="Proteomes" id="UP000267246"/>
    </source>
</evidence>
<evidence type="ECO:0000256" key="3">
    <source>
        <dbReference type="ARBA" id="ARBA00022692"/>
    </source>
</evidence>
<dbReference type="EMBL" id="REFI01000009">
    <property type="protein sequence ID" value="RMA77523.1"/>
    <property type="molecule type" value="Genomic_DNA"/>
</dbReference>
<feature type="transmembrane region" description="Helical" evidence="6">
    <location>
        <begin position="244"/>
        <end position="265"/>
    </location>
</feature>
<dbReference type="PANTHER" id="PTHR30619:SF7">
    <property type="entry name" value="BETA-LACTAMASE DOMAIN PROTEIN"/>
    <property type="match status" value="1"/>
</dbReference>
<feature type="transmembrane region" description="Helical" evidence="6">
    <location>
        <begin position="328"/>
        <end position="345"/>
    </location>
</feature>
<name>A0A3L9ZXT4_9BACT</name>
<dbReference type="Pfam" id="PF03772">
    <property type="entry name" value="Competence"/>
    <property type="match status" value="1"/>
</dbReference>
<dbReference type="AlphaFoldDB" id="A0A3L9ZXT4"/>
<dbReference type="NCBIfam" id="NF045979">
    <property type="entry name" value="ComEC_MAG0480"/>
    <property type="match status" value="1"/>
</dbReference>
<evidence type="ECO:0000256" key="4">
    <source>
        <dbReference type="ARBA" id="ARBA00022989"/>
    </source>
</evidence>
<dbReference type="GO" id="GO:0005886">
    <property type="term" value="C:plasma membrane"/>
    <property type="evidence" value="ECO:0007669"/>
    <property type="project" value="UniProtKB-SubCell"/>
</dbReference>
<evidence type="ECO:0000256" key="6">
    <source>
        <dbReference type="SAM" id="Phobius"/>
    </source>
</evidence>
<reference evidence="8 9" key="1">
    <citation type="submission" date="2018-10" db="EMBL/GenBank/DDBJ databases">
        <title>Genomic Encyclopedia of Archaeal and Bacterial Type Strains, Phase II (KMG-II): from individual species to whole genera.</title>
        <authorList>
            <person name="Goeker M."/>
        </authorList>
    </citation>
    <scope>NUCLEOTIDE SEQUENCE [LARGE SCALE GENOMIC DNA]</scope>
    <source>
        <strain evidence="8 9">ATCC 29870</strain>
    </source>
</reference>
<feature type="transmembrane region" description="Helical" evidence="6">
    <location>
        <begin position="115"/>
        <end position="136"/>
    </location>
</feature>
<keyword evidence="3 6" id="KW-0812">Transmembrane</keyword>
<dbReference type="InterPro" id="IPR004477">
    <property type="entry name" value="ComEC_N"/>
</dbReference>
<dbReference type="NCBIfam" id="TIGR00360">
    <property type="entry name" value="ComEC_N-term"/>
    <property type="match status" value="1"/>
</dbReference>
<keyword evidence="5 6" id="KW-0472">Membrane</keyword>
<evidence type="ECO:0000259" key="7">
    <source>
        <dbReference type="Pfam" id="PF03772"/>
    </source>
</evidence>
<evidence type="ECO:0000256" key="2">
    <source>
        <dbReference type="ARBA" id="ARBA00022475"/>
    </source>
</evidence>
<evidence type="ECO:0000256" key="5">
    <source>
        <dbReference type="ARBA" id="ARBA00023136"/>
    </source>
</evidence>
<gene>
    <name evidence="8" type="ORF">JN00_0481</name>
</gene>
<feature type="domain" description="ComEC/Rec2-related protein" evidence="7">
    <location>
        <begin position="99"/>
        <end position="295"/>
    </location>
</feature>
<organism evidence="8 9">
    <name type="scientific">Metamycoplasma subdolum</name>
    <dbReference type="NCBI Taxonomy" id="92407"/>
    <lineage>
        <taxon>Bacteria</taxon>
        <taxon>Bacillati</taxon>
        <taxon>Mycoplasmatota</taxon>
        <taxon>Mycoplasmoidales</taxon>
        <taxon>Metamycoplasmataceae</taxon>
        <taxon>Metamycoplasma</taxon>
    </lineage>
</organism>
<keyword evidence="2" id="KW-1003">Cell membrane</keyword>
<evidence type="ECO:0000256" key="1">
    <source>
        <dbReference type="ARBA" id="ARBA00004651"/>
    </source>
</evidence>